<evidence type="ECO:0000256" key="1">
    <source>
        <dbReference type="ARBA" id="ARBA00004383"/>
    </source>
</evidence>
<organism evidence="12 13">
    <name type="scientific">Nitrobacter vulgaris</name>
    <dbReference type="NCBI Taxonomy" id="29421"/>
    <lineage>
        <taxon>Bacteria</taxon>
        <taxon>Pseudomonadati</taxon>
        <taxon>Pseudomonadota</taxon>
        <taxon>Alphaproteobacteria</taxon>
        <taxon>Hyphomicrobiales</taxon>
        <taxon>Nitrobacteraceae</taxon>
        <taxon>Nitrobacter</taxon>
    </lineage>
</organism>
<dbReference type="GO" id="GO:0055085">
    <property type="term" value="P:transmembrane transport"/>
    <property type="evidence" value="ECO:0007669"/>
    <property type="project" value="InterPro"/>
</dbReference>
<dbReference type="GO" id="GO:0015031">
    <property type="term" value="P:protein transport"/>
    <property type="evidence" value="ECO:0007669"/>
    <property type="project" value="UniProtKB-KW"/>
</dbReference>
<evidence type="ECO:0000256" key="8">
    <source>
        <dbReference type="ARBA" id="ARBA00022989"/>
    </source>
</evidence>
<evidence type="ECO:0000313" key="13">
    <source>
        <dbReference type="Proteomes" id="UP000189940"/>
    </source>
</evidence>
<dbReference type="SUPFAM" id="SSF74653">
    <property type="entry name" value="TolA/TonB C-terminal domain"/>
    <property type="match status" value="1"/>
</dbReference>
<evidence type="ECO:0000256" key="5">
    <source>
        <dbReference type="ARBA" id="ARBA00022519"/>
    </source>
</evidence>
<sequence>MGNPTAIMQGGWMPRLVARRIPSCIALTAHFAILYTLVCDPTVKPVVGEQPGPALVEIVVVPSHGSTFVEHGEVAEPTSAELAELPPPTLAEDPPPEISEQGEAVEKPVALPAPSPKRALVHKASAPPVPPAASSAPPHTSVPIMGATGVPDQPEMGASDTDQASVGVSHAWKARLLSHLERYKRYPSEARMKGTEGTALLSFGMDRDGRVLRYHLVRSSGSPELDDEAFAMIVRASPLPPVPPEITAQVVQLVVPVRFRM</sequence>
<feature type="domain" description="TonB C-terminal" evidence="11">
    <location>
        <begin position="171"/>
        <end position="261"/>
    </location>
</feature>
<evidence type="ECO:0000256" key="4">
    <source>
        <dbReference type="ARBA" id="ARBA00022475"/>
    </source>
</evidence>
<comment type="subcellular location">
    <subcellularLocation>
        <location evidence="1">Cell inner membrane</location>
        <topology evidence="1">Single-pass membrane protein</topology>
        <orientation evidence="1">Periplasmic side</orientation>
    </subcellularLocation>
</comment>
<keyword evidence="9" id="KW-0472">Membrane</keyword>
<feature type="region of interest" description="Disordered" evidence="10">
    <location>
        <begin position="77"/>
        <end position="102"/>
    </location>
</feature>
<dbReference type="InterPro" id="IPR037682">
    <property type="entry name" value="TonB_C"/>
</dbReference>
<evidence type="ECO:0000256" key="6">
    <source>
        <dbReference type="ARBA" id="ARBA00022692"/>
    </source>
</evidence>
<name>A0A1V4HXP7_NITVU</name>
<evidence type="ECO:0000313" key="12">
    <source>
        <dbReference type="EMBL" id="OPH82629.1"/>
    </source>
</evidence>
<dbReference type="EMBL" id="MWPQ01000042">
    <property type="protein sequence ID" value="OPH82629.1"/>
    <property type="molecule type" value="Genomic_DNA"/>
</dbReference>
<dbReference type="GO" id="GO:0098797">
    <property type="term" value="C:plasma membrane protein complex"/>
    <property type="evidence" value="ECO:0007669"/>
    <property type="project" value="TreeGrafter"/>
</dbReference>
<protein>
    <submittedName>
        <fullName evidence="12">Energy transducer TonB</fullName>
    </submittedName>
</protein>
<keyword evidence="8" id="KW-1133">Transmembrane helix</keyword>
<keyword evidence="6" id="KW-0812">Transmembrane</keyword>
<dbReference type="PANTHER" id="PTHR33446">
    <property type="entry name" value="PROTEIN TONB-RELATED"/>
    <property type="match status" value="1"/>
</dbReference>
<accession>A0A1V4HXP7</accession>
<keyword evidence="4" id="KW-1003">Cell membrane</keyword>
<dbReference type="Gene3D" id="3.30.1150.10">
    <property type="match status" value="1"/>
</dbReference>
<evidence type="ECO:0000256" key="10">
    <source>
        <dbReference type="SAM" id="MobiDB-lite"/>
    </source>
</evidence>
<keyword evidence="7" id="KW-0653">Protein transport</keyword>
<evidence type="ECO:0000256" key="2">
    <source>
        <dbReference type="ARBA" id="ARBA00006555"/>
    </source>
</evidence>
<comment type="similarity">
    <text evidence="2">Belongs to the TonB family.</text>
</comment>
<dbReference type="GO" id="GO:0031992">
    <property type="term" value="F:energy transducer activity"/>
    <property type="evidence" value="ECO:0007669"/>
    <property type="project" value="TreeGrafter"/>
</dbReference>
<evidence type="ECO:0000259" key="11">
    <source>
        <dbReference type="PROSITE" id="PS52015"/>
    </source>
</evidence>
<evidence type="ECO:0000256" key="9">
    <source>
        <dbReference type="ARBA" id="ARBA00023136"/>
    </source>
</evidence>
<dbReference type="Proteomes" id="UP000189940">
    <property type="component" value="Unassembled WGS sequence"/>
</dbReference>
<dbReference type="NCBIfam" id="TIGR01352">
    <property type="entry name" value="tonB_Cterm"/>
    <property type="match status" value="1"/>
</dbReference>
<dbReference type="PANTHER" id="PTHR33446:SF2">
    <property type="entry name" value="PROTEIN TONB"/>
    <property type="match status" value="1"/>
</dbReference>
<dbReference type="InterPro" id="IPR006260">
    <property type="entry name" value="TonB/TolA_C"/>
</dbReference>
<reference evidence="12 13" key="1">
    <citation type="submission" date="2017-02" db="EMBL/GenBank/DDBJ databases">
        <title>Genome sequence of the nitrite-oxidizing bacterium Nitrobacter vulgaris strain Ab1.</title>
        <authorList>
            <person name="Mellbye B.L."/>
            <person name="Davis E.W."/>
            <person name="Spieck E."/>
            <person name="Chang J.H."/>
            <person name="Bottomley P.J."/>
            <person name="Sayavedra-Soto L.A."/>
        </authorList>
    </citation>
    <scope>NUCLEOTIDE SEQUENCE [LARGE SCALE GENOMIC DNA]</scope>
    <source>
        <strain evidence="12 13">Ab1</strain>
    </source>
</reference>
<comment type="caution">
    <text evidence="12">The sequence shown here is derived from an EMBL/GenBank/DDBJ whole genome shotgun (WGS) entry which is preliminary data.</text>
</comment>
<dbReference type="Pfam" id="PF03544">
    <property type="entry name" value="TonB_C"/>
    <property type="match status" value="1"/>
</dbReference>
<keyword evidence="13" id="KW-1185">Reference proteome</keyword>
<dbReference type="AlphaFoldDB" id="A0A1V4HXP7"/>
<proteinExistence type="inferred from homology"/>
<gene>
    <name evidence="12" type="ORF">B2M20_11210</name>
</gene>
<dbReference type="InterPro" id="IPR051045">
    <property type="entry name" value="TonB-dependent_transducer"/>
</dbReference>
<keyword evidence="3" id="KW-0813">Transport</keyword>
<evidence type="ECO:0000256" key="7">
    <source>
        <dbReference type="ARBA" id="ARBA00022927"/>
    </source>
</evidence>
<keyword evidence="5" id="KW-0997">Cell inner membrane</keyword>
<dbReference type="OrthoDB" id="7433592at2"/>
<evidence type="ECO:0000256" key="3">
    <source>
        <dbReference type="ARBA" id="ARBA00022448"/>
    </source>
</evidence>
<dbReference type="STRING" id="29421.B2M20_11210"/>
<dbReference type="PROSITE" id="PS52015">
    <property type="entry name" value="TONB_CTD"/>
    <property type="match status" value="1"/>
</dbReference>